<dbReference type="GO" id="GO:0006952">
    <property type="term" value="P:defense response"/>
    <property type="evidence" value="ECO:0007669"/>
    <property type="project" value="UniProtKB-KW"/>
</dbReference>
<keyword evidence="2" id="KW-1015">Disulfide bond</keyword>
<accession>Q30C63</accession>
<evidence type="ECO:0000256" key="2">
    <source>
        <dbReference type="ARBA" id="ARBA00023157"/>
    </source>
</evidence>
<reference evidence="3" key="1">
    <citation type="journal article" date="2005" name="Plant Cell">
        <title>A continent of plant defense peptide diversity: cyclotides in Australian Hybanthus (Violaceae).</title>
        <authorList>
            <person name="Simonsen S.M."/>
            <person name="Sando L."/>
            <person name="Ireland D.C."/>
            <person name="Colgrave M.L."/>
            <person name="Bharathi R."/>
            <person name="Goeransson U."/>
            <person name="Craik D.J."/>
        </authorList>
    </citation>
    <scope>NUCLEOTIDE SEQUENCE</scope>
</reference>
<evidence type="ECO:0000313" key="3">
    <source>
        <dbReference type="EMBL" id="ABB51618.1"/>
    </source>
</evidence>
<organism evidence="3">
    <name type="scientific">Hybanthus floribundus subsp. floribundus</name>
    <dbReference type="NCBI Taxonomy" id="351361"/>
    <lineage>
        <taxon>Eukaryota</taxon>
        <taxon>Viridiplantae</taxon>
        <taxon>Streptophyta</taxon>
        <taxon>Embryophyta</taxon>
        <taxon>Tracheophyta</taxon>
        <taxon>Spermatophyta</taxon>
        <taxon>Magnoliopsida</taxon>
        <taxon>eudicotyledons</taxon>
        <taxon>Gunneridae</taxon>
        <taxon>Pentapetalae</taxon>
        <taxon>rosids</taxon>
        <taxon>fabids</taxon>
        <taxon>Malpighiales</taxon>
        <taxon>Violaceae</taxon>
        <taxon>Hybanthus</taxon>
    </lineage>
</organism>
<protein>
    <submittedName>
        <fullName evidence="3">Cyclotide F</fullName>
    </submittedName>
</protein>
<keyword evidence="1" id="KW-0611">Plant defense</keyword>
<name>Q30C63_HYBFL</name>
<dbReference type="SUPFAM" id="SSF57038">
    <property type="entry name" value="Cyclotides"/>
    <property type="match status" value="1"/>
</dbReference>
<feature type="non-terminal residue" evidence="3">
    <location>
        <position position="1"/>
    </location>
</feature>
<dbReference type="InterPro" id="IPR005535">
    <property type="entry name" value="Cyclotide"/>
</dbReference>
<dbReference type="InterPro" id="IPR036146">
    <property type="entry name" value="Cyclotide_sf"/>
</dbReference>
<dbReference type="AlphaFoldDB" id="Q30C63"/>
<dbReference type="Pfam" id="PF03784">
    <property type="entry name" value="Cyclotide"/>
    <property type="match status" value="1"/>
</dbReference>
<dbReference type="EMBL" id="DQ192577">
    <property type="protein sequence ID" value="ABB51618.1"/>
    <property type="molecule type" value="mRNA"/>
</dbReference>
<sequence length="35" mass="4067">SISCGETCTTFNCWIPNCKCNHHDKVCYWNSLDEN</sequence>
<proteinExistence type="evidence at transcript level"/>
<evidence type="ECO:0000256" key="1">
    <source>
        <dbReference type="ARBA" id="ARBA00022821"/>
    </source>
</evidence>